<reference evidence="6 7" key="1">
    <citation type="journal article" date="2019" name="Nat. Commun.">
        <title>The antimicrobial potential of Streptomyces from insect microbiomes.</title>
        <authorList>
            <person name="Chevrette M.G."/>
            <person name="Carlson C.M."/>
            <person name="Ortega H.E."/>
            <person name="Thomas C."/>
            <person name="Ananiev G.E."/>
            <person name="Barns K.J."/>
            <person name="Book A.J."/>
            <person name="Cagnazzo J."/>
            <person name="Carlos C."/>
            <person name="Flanigan W."/>
            <person name="Grubbs K.J."/>
            <person name="Horn H.A."/>
            <person name="Hoffmann F.M."/>
            <person name="Klassen J.L."/>
            <person name="Knack J.J."/>
            <person name="Lewin G.R."/>
            <person name="McDonald B.R."/>
            <person name="Muller L."/>
            <person name="Melo W.G.P."/>
            <person name="Pinto-Tomas A.A."/>
            <person name="Schmitz A."/>
            <person name="Wendt-Pienkowski E."/>
            <person name="Wildman S."/>
            <person name="Zhao M."/>
            <person name="Zhang F."/>
            <person name="Bugni T.S."/>
            <person name="Andes D.R."/>
            <person name="Pupo M.T."/>
            <person name="Currie C.R."/>
        </authorList>
    </citation>
    <scope>NUCLEOTIDE SEQUENCE [LARGE SCALE GENOMIC DNA]</scope>
    <source>
        <strain evidence="6 7">SID5840</strain>
    </source>
</reference>
<evidence type="ECO:0000313" key="6">
    <source>
        <dbReference type="EMBL" id="MYR35636.1"/>
    </source>
</evidence>
<dbReference type="InterPro" id="IPR005119">
    <property type="entry name" value="LysR_subst-bd"/>
</dbReference>
<proteinExistence type="inferred from homology"/>
<organism evidence="6 7">
    <name type="scientific">Nocardiopsis alba</name>
    <dbReference type="NCBI Taxonomy" id="53437"/>
    <lineage>
        <taxon>Bacteria</taxon>
        <taxon>Bacillati</taxon>
        <taxon>Actinomycetota</taxon>
        <taxon>Actinomycetes</taxon>
        <taxon>Streptosporangiales</taxon>
        <taxon>Nocardiopsidaceae</taxon>
        <taxon>Nocardiopsis</taxon>
    </lineage>
</organism>
<evidence type="ECO:0000259" key="5">
    <source>
        <dbReference type="PROSITE" id="PS50931"/>
    </source>
</evidence>
<evidence type="ECO:0000256" key="2">
    <source>
        <dbReference type="ARBA" id="ARBA00023015"/>
    </source>
</evidence>
<dbReference type="InterPro" id="IPR058163">
    <property type="entry name" value="LysR-type_TF_proteobact-type"/>
</dbReference>
<dbReference type="Pfam" id="PF03466">
    <property type="entry name" value="LysR_substrate"/>
    <property type="match status" value="1"/>
</dbReference>
<gene>
    <name evidence="6" type="ORF">GTW20_26080</name>
</gene>
<evidence type="ECO:0000256" key="4">
    <source>
        <dbReference type="ARBA" id="ARBA00023163"/>
    </source>
</evidence>
<dbReference type="SUPFAM" id="SSF46785">
    <property type="entry name" value="Winged helix' DNA-binding domain"/>
    <property type="match status" value="1"/>
</dbReference>
<dbReference type="Proteomes" id="UP000467124">
    <property type="component" value="Unassembled WGS sequence"/>
</dbReference>
<comment type="caution">
    <text evidence="6">The sequence shown here is derived from an EMBL/GenBank/DDBJ whole genome shotgun (WGS) entry which is preliminary data.</text>
</comment>
<name>A0A7K2J0K1_9ACTN</name>
<dbReference type="PANTHER" id="PTHR30537">
    <property type="entry name" value="HTH-TYPE TRANSCRIPTIONAL REGULATOR"/>
    <property type="match status" value="1"/>
</dbReference>
<dbReference type="Gene3D" id="1.10.10.10">
    <property type="entry name" value="Winged helix-like DNA-binding domain superfamily/Winged helix DNA-binding domain"/>
    <property type="match status" value="1"/>
</dbReference>
<accession>A0A7K2J0K1</accession>
<protein>
    <submittedName>
        <fullName evidence="6">LysR family transcriptional regulator</fullName>
    </submittedName>
</protein>
<dbReference type="GeneID" id="91393937"/>
<dbReference type="EMBL" id="WWHY01000001">
    <property type="protein sequence ID" value="MYR35636.1"/>
    <property type="molecule type" value="Genomic_DNA"/>
</dbReference>
<keyword evidence="4" id="KW-0804">Transcription</keyword>
<comment type="similarity">
    <text evidence="1">Belongs to the LysR transcriptional regulatory family.</text>
</comment>
<dbReference type="AlphaFoldDB" id="A0A7K2J0K1"/>
<dbReference type="GO" id="GO:0043565">
    <property type="term" value="F:sequence-specific DNA binding"/>
    <property type="evidence" value="ECO:0007669"/>
    <property type="project" value="TreeGrafter"/>
</dbReference>
<dbReference type="PANTHER" id="PTHR30537:SF5">
    <property type="entry name" value="HTH-TYPE TRANSCRIPTIONAL ACTIVATOR TTDR-RELATED"/>
    <property type="match status" value="1"/>
</dbReference>
<dbReference type="PROSITE" id="PS50931">
    <property type="entry name" value="HTH_LYSR"/>
    <property type="match status" value="1"/>
</dbReference>
<dbReference type="FunFam" id="1.10.10.10:FF:000001">
    <property type="entry name" value="LysR family transcriptional regulator"/>
    <property type="match status" value="1"/>
</dbReference>
<dbReference type="InterPro" id="IPR036388">
    <property type="entry name" value="WH-like_DNA-bd_sf"/>
</dbReference>
<evidence type="ECO:0000313" key="7">
    <source>
        <dbReference type="Proteomes" id="UP000467124"/>
    </source>
</evidence>
<dbReference type="SUPFAM" id="SSF53850">
    <property type="entry name" value="Periplasmic binding protein-like II"/>
    <property type="match status" value="1"/>
</dbReference>
<sequence>MSTLSDLDDLEFFATLARSPNMTAAARTWSVSLSAVSKRLTRLESRLGTQLIQRSTRRLTLTESGALYASGARDLVQNRADLEERVSRASGELRGRLSVHSTLGLGRRHIAPLLEEFTTAHPAVEMDLTLSEHAFSIAGSGYDLAIRVGSPPDARLRIRRLHANRRILCAAPSYLAEHGAPRSLSELADHDCLVIKENDADFGVWRFGTGPDDESAIRVSGDMACNDGEVILDWCLAGRGIMFRSAWQARPLVERGLLVCLLPEVPTPPADIFGITDATAHLPGRTTALLDHLASGLERRLADPATG</sequence>
<dbReference type="OMA" id="FEAWAVF"/>
<evidence type="ECO:0000256" key="3">
    <source>
        <dbReference type="ARBA" id="ARBA00023125"/>
    </source>
</evidence>
<dbReference type="GO" id="GO:0003700">
    <property type="term" value="F:DNA-binding transcription factor activity"/>
    <property type="evidence" value="ECO:0007669"/>
    <property type="project" value="InterPro"/>
</dbReference>
<feature type="domain" description="HTH lysR-type" evidence="5">
    <location>
        <begin position="1"/>
        <end position="62"/>
    </location>
</feature>
<dbReference type="InterPro" id="IPR000847">
    <property type="entry name" value="LysR_HTH_N"/>
</dbReference>
<dbReference type="RefSeq" id="WP_014911919.1">
    <property type="nucleotide sequence ID" value="NZ_BAZE01000015.1"/>
</dbReference>
<dbReference type="Pfam" id="PF00126">
    <property type="entry name" value="HTH_1"/>
    <property type="match status" value="1"/>
</dbReference>
<dbReference type="InterPro" id="IPR036390">
    <property type="entry name" value="WH_DNA-bd_sf"/>
</dbReference>
<dbReference type="Gene3D" id="3.40.190.290">
    <property type="match status" value="1"/>
</dbReference>
<keyword evidence="2" id="KW-0805">Transcription regulation</keyword>
<dbReference type="GO" id="GO:0006351">
    <property type="term" value="P:DNA-templated transcription"/>
    <property type="evidence" value="ECO:0007669"/>
    <property type="project" value="TreeGrafter"/>
</dbReference>
<keyword evidence="3" id="KW-0238">DNA-binding</keyword>
<evidence type="ECO:0000256" key="1">
    <source>
        <dbReference type="ARBA" id="ARBA00009437"/>
    </source>
</evidence>